<dbReference type="Gene3D" id="3.40.50.1820">
    <property type="entry name" value="alpha/beta hydrolase"/>
    <property type="match status" value="1"/>
</dbReference>
<name>A0A3G4ZVU5_9VIRU</name>
<keyword evidence="1" id="KW-0378">Hydrolase</keyword>
<dbReference type="EMBL" id="MK072049">
    <property type="protein sequence ID" value="AYV77569.1"/>
    <property type="molecule type" value="Genomic_DNA"/>
</dbReference>
<protein>
    <submittedName>
        <fullName evidence="1">Putative alpha/beta hydrolase</fullName>
    </submittedName>
</protein>
<dbReference type="SUPFAM" id="SSF53474">
    <property type="entry name" value="alpha/beta-Hydrolases"/>
    <property type="match status" value="1"/>
</dbReference>
<accession>A0A3G4ZVU5</accession>
<dbReference type="InterPro" id="IPR029058">
    <property type="entry name" value="AB_hydrolase_fold"/>
</dbReference>
<dbReference type="PANTHER" id="PTHR12277">
    <property type="entry name" value="ALPHA/BETA HYDROLASE DOMAIN-CONTAINING PROTEIN"/>
    <property type="match status" value="1"/>
</dbReference>
<reference evidence="1" key="1">
    <citation type="submission" date="2018-10" db="EMBL/GenBank/DDBJ databases">
        <title>Hidden diversity of soil giant viruses.</title>
        <authorList>
            <person name="Schulz F."/>
            <person name="Alteio L."/>
            <person name="Goudeau D."/>
            <person name="Ryan E.M."/>
            <person name="Malmstrom R.R."/>
            <person name="Blanchard J."/>
            <person name="Woyke T."/>
        </authorList>
    </citation>
    <scope>NUCLEOTIDE SEQUENCE</scope>
    <source>
        <strain evidence="1">DSV1</strain>
    </source>
</reference>
<dbReference type="GO" id="GO:0016787">
    <property type="term" value="F:hydrolase activity"/>
    <property type="evidence" value="ECO:0007669"/>
    <property type="project" value="UniProtKB-KW"/>
</dbReference>
<dbReference type="PANTHER" id="PTHR12277:SF81">
    <property type="entry name" value="PROTEIN ABHD13"/>
    <property type="match status" value="1"/>
</dbReference>
<sequence>MGSYCSSLRKCGRRNRYEYINDENQNSENIGKIESMLNKLIFRPPDTQYDKLNVPKWMKRIKSTNGKFITCYIIEPSRNIKKDNTKYIVWSHGNACDLVTSRLAIKDIHKKIGGTVGIICYDYQGYGYSEGICRETNCYEDITVVIEFAVNTMKIAKRDIILAGHSLGTGVVVDYCFKNNWKSPIVLISPFKSIARVVMDPAKYNPTNLLIEFLDKFRTYDKFNEIRCPVTIYHGKNDEIIKYYHSLEMYNTYRHQNRIKLILIENTGHNDILEKIHLLS</sequence>
<proteinExistence type="predicted"/>
<organism evidence="1">
    <name type="scientific">Dasosvirus sp</name>
    <dbReference type="NCBI Taxonomy" id="2487764"/>
    <lineage>
        <taxon>Viruses</taxon>
        <taxon>Varidnaviria</taxon>
        <taxon>Bamfordvirae</taxon>
        <taxon>Nucleocytoviricota</taxon>
        <taxon>Megaviricetes</taxon>
        <taxon>Imitervirales</taxon>
        <taxon>Mimiviridae</taxon>
        <taxon>Klosneuvirinae</taxon>
    </lineage>
</organism>
<gene>
    <name evidence="1" type="ORF">Dasosvirus8_3</name>
</gene>
<evidence type="ECO:0000313" key="1">
    <source>
        <dbReference type="EMBL" id="AYV77569.1"/>
    </source>
</evidence>